<evidence type="ECO:0000256" key="3">
    <source>
        <dbReference type="ARBA" id="ARBA00023211"/>
    </source>
</evidence>
<organism evidence="7 8">
    <name type="scientific">Thermophilibacter immobilis</name>
    <dbReference type="NCBI Taxonomy" id="2779519"/>
    <lineage>
        <taxon>Bacteria</taxon>
        <taxon>Bacillati</taxon>
        <taxon>Actinomycetota</taxon>
        <taxon>Coriobacteriia</taxon>
        <taxon>Coriobacteriales</taxon>
        <taxon>Atopobiaceae</taxon>
        <taxon>Thermophilibacter</taxon>
    </lineage>
</organism>
<reference evidence="7 8" key="1">
    <citation type="submission" date="2020-10" db="EMBL/GenBank/DDBJ databases">
        <title>Olsenella immobilis sp.nov., isolated from the mud in a fermentation cellar used for the production of Chinese strong-flavoured liquor.</title>
        <authorList>
            <person name="Lu L."/>
        </authorList>
    </citation>
    <scope>NUCLEOTIDE SEQUENCE [LARGE SCALE GENOMIC DNA]</scope>
    <source>
        <strain evidence="7 8">LZLJ-2</strain>
    </source>
</reference>
<feature type="binding site" evidence="6">
    <location>
        <begin position="144"/>
        <end position="146"/>
    </location>
    <ligand>
        <name>substrate</name>
    </ligand>
</feature>
<keyword evidence="1 6" id="KW-0479">Metal-binding</keyword>
<evidence type="ECO:0000256" key="4">
    <source>
        <dbReference type="ARBA" id="ARBA00023239"/>
    </source>
</evidence>
<comment type="function">
    <text evidence="6">Catalyzes the reversible cleavage of pseudouridine 5'-phosphate (PsiMP) to ribose 5-phosphate and uracil. Functions biologically in the cleavage direction, as part of a pseudouridine degradation pathway.</text>
</comment>
<keyword evidence="5 6" id="KW-0326">Glycosidase</keyword>
<dbReference type="PANTHER" id="PTHR42909:SF1">
    <property type="entry name" value="CARBOHYDRATE KINASE PFKB DOMAIN-CONTAINING PROTEIN"/>
    <property type="match status" value="1"/>
</dbReference>
<feature type="active site" description="Nucleophile" evidence="6">
    <location>
        <position position="163"/>
    </location>
</feature>
<keyword evidence="4 6" id="KW-0456">Lyase</keyword>
<comment type="similarity">
    <text evidence="6">Belongs to the pseudouridine-5'-phosphate glycosidase family.</text>
</comment>
<dbReference type="Proteomes" id="UP000593735">
    <property type="component" value="Chromosome"/>
</dbReference>
<dbReference type="GO" id="GO:0046872">
    <property type="term" value="F:metal ion binding"/>
    <property type="evidence" value="ECO:0007669"/>
    <property type="project" value="UniProtKB-KW"/>
</dbReference>
<dbReference type="EMBL" id="CP063767">
    <property type="protein sequence ID" value="QOY60536.1"/>
    <property type="molecule type" value="Genomic_DNA"/>
</dbReference>
<comment type="cofactor">
    <cofactor evidence="6">
        <name>Mn(2+)</name>
        <dbReference type="ChEBI" id="CHEBI:29035"/>
    </cofactor>
    <text evidence="6">Binds 1 Mn(2+) ion per subunit.</text>
</comment>
<dbReference type="GO" id="GO:0046113">
    <property type="term" value="P:nucleobase catabolic process"/>
    <property type="evidence" value="ECO:0007669"/>
    <property type="project" value="UniProtKB-UniRule"/>
</dbReference>
<feature type="active site" description="Proton donor" evidence="6">
    <location>
        <position position="28"/>
    </location>
</feature>
<dbReference type="GO" id="GO:0016798">
    <property type="term" value="F:hydrolase activity, acting on glycosyl bonds"/>
    <property type="evidence" value="ECO:0007669"/>
    <property type="project" value="UniProtKB-KW"/>
</dbReference>
<keyword evidence="8" id="KW-1185">Reference proteome</keyword>
<dbReference type="GO" id="GO:0005737">
    <property type="term" value="C:cytoplasm"/>
    <property type="evidence" value="ECO:0007669"/>
    <property type="project" value="TreeGrafter"/>
</dbReference>
<dbReference type="InterPro" id="IPR022830">
    <property type="entry name" value="Indigdn_synthA-like"/>
</dbReference>
<feature type="binding site" evidence="6">
    <location>
        <position position="90"/>
    </location>
    <ligand>
        <name>substrate</name>
    </ligand>
</feature>
<keyword evidence="2 6" id="KW-0378">Hydrolase</keyword>
<evidence type="ECO:0000313" key="7">
    <source>
        <dbReference type="EMBL" id="QOY60536.1"/>
    </source>
</evidence>
<dbReference type="InterPro" id="IPR007342">
    <property type="entry name" value="PsuG"/>
</dbReference>
<dbReference type="HAMAP" id="MF_01876">
    <property type="entry name" value="PsiMP_glycosidase"/>
    <property type="match status" value="1"/>
</dbReference>
<proteinExistence type="inferred from homology"/>
<dbReference type="AlphaFoldDB" id="A0A7S7M8C2"/>
<dbReference type="Gene3D" id="3.40.1790.10">
    <property type="entry name" value="Indigoidine synthase domain"/>
    <property type="match status" value="1"/>
</dbReference>
<dbReference type="KEGG" id="tio:INP52_09105"/>
<dbReference type="RefSeq" id="WP_194371087.1">
    <property type="nucleotide sequence ID" value="NZ_CP063767.1"/>
</dbReference>
<protein>
    <recommendedName>
        <fullName evidence="6">Pseudouridine-5'-phosphate glycosidase</fullName>
        <shortName evidence="6">PsiMP glycosidase</shortName>
        <ecNumber evidence="6">4.2.1.70</ecNumber>
    </recommendedName>
</protein>
<sequence>MKELNQYLDVAPEVKKALEEGRPVVALESTIISHGMPYPQNVETALEVERLVRESGAVPATIAVIGGRLRAGLSKEEIDHLGKKGHGVAKVSRRDLAVVCARGMDGATTVTTTMIIAHMAGIEVFATGGVGGVHRGAETTMDVSADLEELAQTPVMVICAGAKSILDLGLTLEYLETRGVPVLGYQTQELPAFYTRHSGFAVDYEVDSPEELARVFHTKREMGLSGGVLVGNPIPEEYSMDKAVIDQAIDQALAEADEQGIHGKECTPFLLAKVAELTGGDSLDSNIRLVFNNVVLGAKTAVALRALEG</sequence>
<evidence type="ECO:0000313" key="8">
    <source>
        <dbReference type="Proteomes" id="UP000593735"/>
    </source>
</evidence>
<evidence type="ECO:0000256" key="2">
    <source>
        <dbReference type="ARBA" id="ARBA00022801"/>
    </source>
</evidence>
<accession>A0A7S7M8C2</accession>
<comment type="subunit">
    <text evidence="6">Homotrimer.</text>
</comment>
<dbReference type="GO" id="GO:0004730">
    <property type="term" value="F:pseudouridylate synthase activity"/>
    <property type="evidence" value="ECO:0007669"/>
    <property type="project" value="UniProtKB-UniRule"/>
</dbReference>
<gene>
    <name evidence="6" type="primary">psuG</name>
    <name evidence="7" type="ORF">INP52_09105</name>
</gene>
<evidence type="ECO:0000256" key="5">
    <source>
        <dbReference type="ARBA" id="ARBA00023295"/>
    </source>
</evidence>
<name>A0A7S7M8C2_9ACTN</name>
<dbReference type="Pfam" id="PF04227">
    <property type="entry name" value="Indigoidine_A"/>
    <property type="match status" value="1"/>
</dbReference>
<dbReference type="SUPFAM" id="SSF110581">
    <property type="entry name" value="Indigoidine synthase A-like"/>
    <property type="match status" value="1"/>
</dbReference>
<comment type="catalytic activity">
    <reaction evidence="6">
        <text>D-ribose 5-phosphate + uracil = psi-UMP + H2O</text>
        <dbReference type="Rhea" id="RHEA:18337"/>
        <dbReference type="ChEBI" id="CHEBI:15377"/>
        <dbReference type="ChEBI" id="CHEBI:17568"/>
        <dbReference type="ChEBI" id="CHEBI:58380"/>
        <dbReference type="ChEBI" id="CHEBI:78346"/>
        <dbReference type="EC" id="4.2.1.70"/>
    </reaction>
</comment>
<feature type="binding site" evidence="6">
    <location>
        <position position="142"/>
    </location>
    <ligand>
        <name>Mn(2+)</name>
        <dbReference type="ChEBI" id="CHEBI:29035"/>
    </ligand>
</feature>
<keyword evidence="3 6" id="KW-0464">Manganese</keyword>
<feature type="binding site" evidence="6">
    <location>
        <position position="110"/>
    </location>
    <ligand>
        <name>substrate</name>
    </ligand>
</feature>
<evidence type="ECO:0000256" key="6">
    <source>
        <dbReference type="HAMAP-Rule" id="MF_01876"/>
    </source>
</evidence>
<dbReference type="PANTHER" id="PTHR42909">
    <property type="entry name" value="ZGC:136858"/>
    <property type="match status" value="1"/>
</dbReference>
<dbReference type="EC" id="4.2.1.70" evidence="6"/>
<evidence type="ECO:0000256" key="1">
    <source>
        <dbReference type="ARBA" id="ARBA00022723"/>
    </source>
</evidence>